<keyword evidence="7 9" id="KW-0503">Monooxygenase</keyword>
<evidence type="ECO:0000256" key="9">
    <source>
        <dbReference type="RuleBase" id="RU000461"/>
    </source>
</evidence>
<dbReference type="PANTHER" id="PTHR47944">
    <property type="entry name" value="CYTOCHROME P450 98A9"/>
    <property type="match status" value="1"/>
</dbReference>
<dbReference type="CDD" id="cd20618">
    <property type="entry name" value="CYP71_clan"/>
    <property type="match status" value="1"/>
</dbReference>
<gene>
    <name evidence="10" type="ORF">FSB_LOCUS37673</name>
</gene>
<evidence type="ECO:0000256" key="5">
    <source>
        <dbReference type="ARBA" id="ARBA00023002"/>
    </source>
</evidence>
<evidence type="ECO:0000256" key="4">
    <source>
        <dbReference type="ARBA" id="ARBA00022723"/>
    </source>
</evidence>
<dbReference type="InterPro" id="IPR017972">
    <property type="entry name" value="Cyt_P450_CS"/>
</dbReference>
<evidence type="ECO:0000256" key="2">
    <source>
        <dbReference type="ARBA" id="ARBA00010617"/>
    </source>
</evidence>
<evidence type="ECO:0000256" key="1">
    <source>
        <dbReference type="ARBA" id="ARBA00001971"/>
    </source>
</evidence>
<reference evidence="10" key="1">
    <citation type="submission" date="2018-02" db="EMBL/GenBank/DDBJ databases">
        <authorList>
            <person name="Cohen D.B."/>
            <person name="Kent A.D."/>
        </authorList>
    </citation>
    <scope>NUCLEOTIDE SEQUENCE</scope>
</reference>
<accession>A0A2N9HDQ8</accession>
<dbReference type="InterPro" id="IPR001128">
    <property type="entry name" value="Cyt_P450"/>
</dbReference>
<proteinExistence type="inferred from homology"/>
<sequence>MAKQFLKTHDHVFASRPSSAAAKCIAYLNITWSPAGPHWRHGRDWIQWLDFLDLQGYVKRMKALQKKFDQFLDHVFDEHKAKKEGEKEYFVPKDMVDLLLQMADDPNVDANLTYDSMKAFTQELIAGGTDTSTTVMEWAMSELLKQPHLIEKATEELDRVIGRDRWVEEKDIPQLPYIDAIIKETMRMHPVAGLLAPHLALEDCDVVGYKIRKGTRVFINTWSIGRDPSLWDAPEEFYPDRFLGKAIDVKGQNFELLPFGSGRRMCPGYNFGLKVISSTLANMLHGFDWKLQDNMKREDLSMDEVYGFATSRKFPLIAMMEPRLPLHFY</sequence>
<dbReference type="SUPFAM" id="SSF48264">
    <property type="entry name" value="Cytochrome P450"/>
    <property type="match status" value="1"/>
</dbReference>
<dbReference type="Pfam" id="PF00067">
    <property type="entry name" value="p450"/>
    <property type="match status" value="1"/>
</dbReference>
<dbReference type="GO" id="GO:0016705">
    <property type="term" value="F:oxidoreductase activity, acting on paired donors, with incorporation or reduction of molecular oxygen"/>
    <property type="evidence" value="ECO:0007669"/>
    <property type="project" value="InterPro"/>
</dbReference>
<protein>
    <recommendedName>
        <fullName evidence="11">Cytochrome P450</fullName>
    </recommendedName>
</protein>
<comment type="cofactor">
    <cofactor evidence="1 8">
        <name>heme</name>
        <dbReference type="ChEBI" id="CHEBI:30413"/>
    </cofactor>
</comment>
<keyword evidence="5 9" id="KW-0560">Oxidoreductase</keyword>
<name>A0A2N9HDQ8_FAGSY</name>
<dbReference type="InterPro" id="IPR036396">
    <property type="entry name" value="Cyt_P450_sf"/>
</dbReference>
<keyword evidence="6 8" id="KW-0408">Iron</keyword>
<evidence type="ECO:0000256" key="3">
    <source>
        <dbReference type="ARBA" id="ARBA00022617"/>
    </source>
</evidence>
<evidence type="ECO:0000256" key="7">
    <source>
        <dbReference type="ARBA" id="ARBA00023033"/>
    </source>
</evidence>
<dbReference type="GO" id="GO:0020037">
    <property type="term" value="F:heme binding"/>
    <property type="evidence" value="ECO:0007669"/>
    <property type="project" value="InterPro"/>
</dbReference>
<dbReference type="EMBL" id="OIVN01003246">
    <property type="protein sequence ID" value="SPD09791.1"/>
    <property type="molecule type" value="Genomic_DNA"/>
</dbReference>
<dbReference type="InterPro" id="IPR002403">
    <property type="entry name" value="Cyt_P450_E_grp-IV"/>
</dbReference>
<evidence type="ECO:0000313" key="10">
    <source>
        <dbReference type="EMBL" id="SPD09791.1"/>
    </source>
</evidence>
<keyword evidence="3 8" id="KW-0349">Heme</keyword>
<evidence type="ECO:0008006" key="11">
    <source>
        <dbReference type="Google" id="ProtNLM"/>
    </source>
</evidence>
<dbReference type="AlphaFoldDB" id="A0A2N9HDQ8"/>
<dbReference type="FunFam" id="1.10.630.10:FF:000126">
    <property type="entry name" value="Predicted protein"/>
    <property type="match status" value="1"/>
</dbReference>
<keyword evidence="4 8" id="KW-0479">Metal-binding</keyword>
<feature type="binding site" description="axial binding residue" evidence="8">
    <location>
        <position position="266"/>
    </location>
    <ligand>
        <name>heme</name>
        <dbReference type="ChEBI" id="CHEBI:30413"/>
    </ligand>
    <ligandPart>
        <name>Fe</name>
        <dbReference type="ChEBI" id="CHEBI:18248"/>
    </ligandPart>
</feature>
<evidence type="ECO:0000256" key="6">
    <source>
        <dbReference type="ARBA" id="ARBA00023004"/>
    </source>
</evidence>
<comment type="similarity">
    <text evidence="2 9">Belongs to the cytochrome P450 family.</text>
</comment>
<dbReference type="PANTHER" id="PTHR47944:SF5">
    <property type="entry name" value="CYTOCHROME P450 71A1-LIKE"/>
    <property type="match status" value="1"/>
</dbReference>
<dbReference type="Gene3D" id="1.10.630.10">
    <property type="entry name" value="Cytochrome P450"/>
    <property type="match status" value="1"/>
</dbReference>
<dbReference type="GO" id="GO:0004497">
    <property type="term" value="F:monooxygenase activity"/>
    <property type="evidence" value="ECO:0007669"/>
    <property type="project" value="UniProtKB-KW"/>
</dbReference>
<dbReference type="PRINTS" id="PR00465">
    <property type="entry name" value="EP450IV"/>
</dbReference>
<organism evidence="10">
    <name type="scientific">Fagus sylvatica</name>
    <name type="common">Beechnut</name>
    <dbReference type="NCBI Taxonomy" id="28930"/>
    <lineage>
        <taxon>Eukaryota</taxon>
        <taxon>Viridiplantae</taxon>
        <taxon>Streptophyta</taxon>
        <taxon>Embryophyta</taxon>
        <taxon>Tracheophyta</taxon>
        <taxon>Spermatophyta</taxon>
        <taxon>Magnoliopsida</taxon>
        <taxon>eudicotyledons</taxon>
        <taxon>Gunneridae</taxon>
        <taxon>Pentapetalae</taxon>
        <taxon>rosids</taxon>
        <taxon>fabids</taxon>
        <taxon>Fagales</taxon>
        <taxon>Fagaceae</taxon>
        <taxon>Fagus</taxon>
    </lineage>
</organism>
<dbReference type="PROSITE" id="PS00086">
    <property type="entry name" value="CYTOCHROME_P450"/>
    <property type="match status" value="1"/>
</dbReference>
<dbReference type="GO" id="GO:0005506">
    <property type="term" value="F:iron ion binding"/>
    <property type="evidence" value="ECO:0007669"/>
    <property type="project" value="InterPro"/>
</dbReference>
<dbReference type="PRINTS" id="PR00385">
    <property type="entry name" value="P450"/>
</dbReference>
<evidence type="ECO:0000256" key="8">
    <source>
        <dbReference type="PIRSR" id="PIRSR602403-1"/>
    </source>
</evidence>